<proteinExistence type="predicted"/>
<name>A0A7W7T5P1_9PSEU</name>
<dbReference type="AlphaFoldDB" id="A0A7W7T5P1"/>
<organism evidence="1 2">
    <name type="scientific">Saccharothrix violaceirubra</name>
    <dbReference type="NCBI Taxonomy" id="413306"/>
    <lineage>
        <taxon>Bacteria</taxon>
        <taxon>Bacillati</taxon>
        <taxon>Actinomycetota</taxon>
        <taxon>Actinomycetes</taxon>
        <taxon>Pseudonocardiales</taxon>
        <taxon>Pseudonocardiaceae</taxon>
        <taxon>Saccharothrix</taxon>
    </lineage>
</organism>
<evidence type="ECO:0000313" key="2">
    <source>
        <dbReference type="Proteomes" id="UP000542674"/>
    </source>
</evidence>
<dbReference type="EMBL" id="JACHJS010000001">
    <property type="protein sequence ID" value="MBB4967011.1"/>
    <property type="molecule type" value="Genomic_DNA"/>
</dbReference>
<sequence length="418" mass="44794">MPERNEQLRIARERVESPSCPGEPLTRLELADLVNAHVYRATGKVTAVDANHVGKWERGAFRWPAAYYRNALRTVLDVGTDAELGFRRPARGKPDDVDRRALLKTALGASAGVVATRRLPGPAVDLDDLATAIMGPTAHYRRMESAVPSDQLAPAVDAHLRLASGIVASRMRNSTGYGVLSEIAGLSAWLAVDRDDHAAARKRYTEAVAHAERAHHPLLAAYMTASLGHFAVEAGHARQGVVLLDRAANQLDKSAPDSARAWLASLHAVGHAALGDRTATLIALRVAERLTSRKGGEPRWPWVFTFDRAKAARYQASALGRLGDLRAARDAFAGADPALSAAKPRALAQVDLAQVLAGAGMVDEGCRLALAALAVGRDYGSERITGRVRDFRQALPVRTRDAASLDDALTALYEGETG</sequence>
<comment type="caution">
    <text evidence="1">The sequence shown here is derived from an EMBL/GenBank/DDBJ whole genome shotgun (WGS) entry which is preliminary data.</text>
</comment>
<protein>
    <submittedName>
        <fullName evidence="1">Uncharacterized protein</fullName>
    </submittedName>
</protein>
<gene>
    <name evidence="1" type="ORF">F4559_004370</name>
</gene>
<evidence type="ECO:0000313" key="1">
    <source>
        <dbReference type="EMBL" id="MBB4967011.1"/>
    </source>
</evidence>
<reference evidence="1 2" key="1">
    <citation type="submission" date="2020-08" db="EMBL/GenBank/DDBJ databases">
        <title>Sequencing the genomes of 1000 actinobacteria strains.</title>
        <authorList>
            <person name="Klenk H.-P."/>
        </authorList>
    </citation>
    <scope>NUCLEOTIDE SEQUENCE [LARGE SCALE GENOMIC DNA]</scope>
    <source>
        <strain evidence="1 2">DSM 45084</strain>
    </source>
</reference>
<dbReference type="RefSeq" id="WP_312865757.1">
    <property type="nucleotide sequence ID" value="NZ_BAABAI010000037.1"/>
</dbReference>
<accession>A0A7W7T5P1</accession>
<dbReference type="Proteomes" id="UP000542674">
    <property type="component" value="Unassembled WGS sequence"/>
</dbReference>
<keyword evidence="2" id="KW-1185">Reference proteome</keyword>